<protein>
    <submittedName>
        <fullName evidence="1">Uncharacterized protein</fullName>
    </submittedName>
</protein>
<evidence type="ECO:0000313" key="1">
    <source>
        <dbReference type="EMBL" id="TFK66400.1"/>
    </source>
</evidence>
<evidence type="ECO:0000313" key="2">
    <source>
        <dbReference type="Proteomes" id="UP000308600"/>
    </source>
</evidence>
<dbReference type="Proteomes" id="UP000308600">
    <property type="component" value="Unassembled WGS sequence"/>
</dbReference>
<sequence>MSSLEHLFTTLERFQEVNYASASALTWIVYDFLLTFDNQVLYLRKSPWGVPKVLYLIMRYNSLTTLTLQIAVDTSTNVPEHLYVSDNNYLLSVGFLTFSFSCKPWLWYNSITTALVSAIVGDALLLLRLNALYKWERLFIIIASLVWFSYSAVRFFNVTSFFTTMTILPAGHYSGSAAHQTSILVACLPVVLFAMILFRFIKSLRTMFMSQNMSIKSIFEARTIMPTMYLFFRDGAFYFLMTVLAQILYFVFLVVLANSPLKQMGTSWAVAIYCITSTRAVENLRGLSERMEEYQVSRMTLTTIQFQSQGIRSQDDVIYLESHYKF</sequence>
<gene>
    <name evidence="1" type="ORF">BDN72DRAFT_899861</name>
</gene>
<keyword evidence="2" id="KW-1185">Reference proteome</keyword>
<proteinExistence type="predicted"/>
<reference evidence="1 2" key="1">
    <citation type="journal article" date="2019" name="Nat. Ecol. Evol.">
        <title>Megaphylogeny resolves global patterns of mushroom evolution.</title>
        <authorList>
            <person name="Varga T."/>
            <person name="Krizsan K."/>
            <person name="Foldi C."/>
            <person name="Dima B."/>
            <person name="Sanchez-Garcia M."/>
            <person name="Sanchez-Ramirez S."/>
            <person name="Szollosi G.J."/>
            <person name="Szarkandi J.G."/>
            <person name="Papp V."/>
            <person name="Albert L."/>
            <person name="Andreopoulos W."/>
            <person name="Angelini C."/>
            <person name="Antonin V."/>
            <person name="Barry K.W."/>
            <person name="Bougher N.L."/>
            <person name="Buchanan P."/>
            <person name="Buyck B."/>
            <person name="Bense V."/>
            <person name="Catcheside P."/>
            <person name="Chovatia M."/>
            <person name="Cooper J."/>
            <person name="Damon W."/>
            <person name="Desjardin D."/>
            <person name="Finy P."/>
            <person name="Geml J."/>
            <person name="Haridas S."/>
            <person name="Hughes K."/>
            <person name="Justo A."/>
            <person name="Karasinski D."/>
            <person name="Kautmanova I."/>
            <person name="Kiss B."/>
            <person name="Kocsube S."/>
            <person name="Kotiranta H."/>
            <person name="LaButti K.M."/>
            <person name="Lechner B.E."/>
            <person name="Liimatainen K."/>
            <person name="Lipzen A."/>
            <person name="Lukacs Z."/>
            <person name="Mihaltcheva S."/>
            <person name="Morgado L.N."/>
            <person name="Niskanen T."/>
            <person name="Noordeloos M.E."/>
            <person name="Ohm R.A."/>
            <person name="Ortiz-Santana B."/>
            <person name="Ovrebo C."/>
            <person name="Racz N."/>
            <person name="Riley R."/>
            <person name="Savchenko A."/>
            <person name="Shiryaev A."/>
            <person name="Soop K."/>
            <person name="Spirin V."/>
            <person name="Szebenyi C."/>
            <person name="Tomsovsky M."/>
            <person name="Tulloss R.E."/>
            <person name="Uehling J."/>
            <person name="Grigoriev I.V."/>
            <person name="Vagvolgyi C."/>
            <person name="Papp T."/>
            <person name="Martin F.M."/>
            <person name="Miettinen O."/>
            <person name="Hibbett D.S."/>
            <person name="Nagy L.G."/>
        </authorList>
    </citation>
    <scope>NUCLEOTIDE SEQUENCE [LARGE SCALE GENOMIC DNA]</scope>
    <source>
        <strain evidence="1 2">NL-1719</strain>
    </source>
</reference>
<organism evidence="1 2">
    <name type="scientific">Pluteus cervinus</name>
    <dbReference type="NCBI Taxonomy" id="181527"/>
    <lineage>
        <taxon>Eukaryota</taxon>
        <taxon>Fungi</taxon>
        <taxon>Dikarya</taxon>
        <taxon>Basidiomycota</taxon>
        <taxon>Agaricomycotina</taxon>
        <taxon>Agaricomycetes</taxon>
        <taxon>Agaricomycetidae</taxon>
        <taxon>Agaricales</taxon>
        <taxon>Pluteineae</taxon>
        <taxon>Pluteaceae</taxon>
        <taxon>Pluteus</taxon>
    </lineage>
</organism>
<dbReference type="EMBL" id="ML208406">
    <property type="protein sequence ID" value="TFK66400.1"/>
    <property type="molecule type" value="Genomic_DNA"/>
</dbReference>
<accession>A0ACD3AKU8</accession>
<name>A0ACD3AKU8_9AGAR</name>